<evidence type="ECO:0000313" key="5">
    <source>
        <dbReference type="Proteomes" id="UP000607796"/>
    </source>
</evidence>
<name>A0ABR9X1A7_9RHOB</name>
<evidence type="ECO:0000256" key="3">
    <source>
        <dbReference type="SAM" id="MobiDB-lite"/>
    </source>
</evidence>
<dbReference type="Proteomes" id="UP000607796">
    <property type="component" value="Unassembled WGS sequence"/>
</dbReference>
<keyword evidence="5" id="KW-1185">Reference proteome</keyword>
<proteinExistence type="inferred from homology"/>
<dbReference type="SUPFAM" id="SSF110395">
    <property type="entry name" value="CutC-like"/>
    <property type="match status" value="1"/>
</dbReference>
<evidence type="ECO:0000256" key="2">
    <source>
        <dbReference type="HAMAP-Rule" id="MF_00795"/>
    </source>
</evidence>
<comment type="similarity">
    <text evidence="1 2">Belongs to the CutC family.</text>
</comment>
<gene>
    <name evidence="2" type="primary">cutC</name>
    <name evidence="4" type="ORF">IQ782_10880</name>
</gene>
<organism evidence="4 5">
    <name type="scientific">Salipiger mangrovisoli</name>
    <dbReference type="NCBI Taxonomy" id="2865933"/>
    <lineage>
        <taxon>Bacteria</taxon>
        <taxon>Pseudomonadati</taxon>
        <taxon>Pseudomonadota</taxon>
        <taxon>Alphaproteobacteria</taxon>
        <taxon>Rhodobacterales</taxon>
        <taxon>Roseobacteraceae</taxon>
        <taxon>Salipiger</taxon>
    </lineage>
</organism>
<sequence>MTRILEICIDSPAGLAAALDGGADRIELCAALALGGLTPSQGLIELAARTPVPVLAMIRPRAGGFDWSAEEVGAMEAEIATVLRAGLAGVVIGATRTTAQGVSLDLPVMQRLVTAAKGHDITLHRCIDLMEDPFEAIDQAAALGISRILSSGGAASASAGTDRLRQMMAHAGDRIRIMPGAGVSSASLPDLLDALDPREVHASGSQPDPAAPKLARFGFQPEGARRTDAATVADLRRLLERQDARR</sequence>
<dbReference type="Gene3D" id="3.20.20.380">
    <property type="entry name" value="Copper homeostasis (CutC) domain"/>
    <property type="match status" value="1"/>
</dbReference>
<evidence type="ECO:0000313" key="4">
    <source>
        <dbReference type="EMBL" id="MBE9637345.1"/>
    </source>
</evidence>
<dbReference type="Pfam" id="PF03932">
    <property type="entry name" value="CutC"/>
    <property type="match status" value="1"/>
</dbReference>
<keyword evidence="2" id="KW-0963">Cytoplasm</keyword>
<dbReference type="EMBL" id="JADFFK010000007">
    <property type="protein sequence ID" value="MBE9637345.1"/>
    <property type="molecule type" value="Genomic_DNA"/>
</dbReference>
<accession>A0ABR9X1A7</accession>
<dbReference type="PANTHER" id="PTHR12598:SF0">
    <property type="entry name" value="COPPER HOMEOSTASIS PROTEIN CUTC HOMOLOG"/>
    <property type="match status" value="1"/>
</dbReference>
<feature type="region of interest" description="Disordered" evidence="3">
    <location>
        <begin position="199"/>
        <end position="226"/>
    </location>
</feature>
<protein>
    <recommendedName>
        <fullName evidence="2">PF03932 family protein CutC</fullName>
    </recommendedName>
</protein>
<comment type="caution">
    <text evidence="4">The sequence shown here is derived from an EMBL/GenBank/DDBJ whole genome shotgun (WGS) entry which is preliminary data.</text>
</comment>
<dbReference type="InterPro" id="IPR036822">
    <property type="entry name" value="CutC-like_dom_sf"/>
</dbReference>
<dbReference type="InterPro" id="IPR005627">
    <property type="entry name" value="CutC-like"/>
</dbReference>
<dbReference type="HAMAP" id="MF_00795">
    <property type="entry name" value="CutC"/>
    <property type="match status" value="1"/>
</dbReference>
<dbReference type="PANTHER" id="PTHR12598">
    <property type="entry name" value="COPPER HOMEOSTASIS PROTEIN CUTC"/>
    <property type="match status" value="1"/>
</dbReference>
<evidence type="ECO:0000256" key="1">
    <source>
        <dbReference type="ARBA" id="ARBA00007768"/>
    </source>
</evidence>
<comment type="caution">
    <text evidence="2">Once thought to be involved in copper homeostasis, experiments in E.coli have shown this is not the case.</text>
</comment>
<comment type="subcellular location">
    <subcellularLocation>
        <location evidence="2">Cytoplasm</location>
    </subcellularLocation>
</comment>
<dbReference type="RefSeq" id="WP_194134655.1">
    <property type="nucleotide sequence ID" value="NZ_JADFFK010000007.1"/>
</dbReference>
<reference evidence="4 5" key="1">
    <citation type="journal article" date="2021" name="Int. J. Syst. Evol. Microbiol.">
        <title>Salipiger mangrovisoli sp. nov., isolated from mangrove soil and the proposal for the reclassification of Paraphaeobacter pallidus as Salipiger pallidus comb. nov.</title>
        <authorList>
            <person name="Du J."/>
            <person name="Liu Y."/>
            <person name="Pei T."/>
            <person name="Deng M.R."/>
            <person name="Zhu H."/>
        </authorList>
    </citation>
    <scope>NUCLEOTIDE SEQUENCE [LARGE SCALE GENOMIC DNA]</scope>
    <source>
        <strain evidence="4 5">6D45A</strain>
    </source>
</reference>